<dbReference type="Proteomes" id="UP000245711">
    <property type="component" value="Chromosome"/>
</dbReference>
<evidence type="ECO:0000259" key="1">
    <source>
        <dbReference type="PROSITE" id="PS50042"/>
    </source>
</evidence>
<dbReference type="Gene3D" id="2.60.120.10">
    <property type="entry name" value="Jelly Rolls"/>
    <property type="match status" value="1"/>
</dbReference>
<keyword evidence="3" id="KW-1185">Reference proteome</keyword>
<dbReference type="RefSeq" id="WP_109328399.1">
    <property type="nucleotide sequence ID" value="NZ_CP021354.1"/>
</dbReference>
<dbReference type="AlphaFoldDB" id="A0A2S2BT42"/>
<dbReference type="CDD" id="cd00038">
    <property type="entry name" value="CAP_ED"/>
    <property type="match status" value="1"/>
</dbReference>
<sequence length="153" mass="16376">MTAGGTVLPSLLAALDDEHRRRLTALTSPVRFGEGEVIFREGAPATRCWLLGSGSVVLTTHVPGRGAVALETLHGGDVLGWSWLGARPVWQFAAHAAAATEAAEIDITALERMAGAEPEFGYVVTRALSGLLIARLQSTRARLLDLYANRREM</sequence>
<name>A0A2S2BT42_9NOCA</name>
<evidence type="ECO:0000313" key="2">
    <source>
        <dbReference type="EMBL" id="AWK71797.1"/>
    </source>
</evidence>
<organism evidence="2 3">
    <name type="scientific">Rhodococcus oxybenzonivorans</name>
    <dbReference type="NCBI Taxonomy" id="1990687"/>
    <lineage>
        <taxon>Bacteria</taxon>
        <taxon>Bacillati</taxon>
        <taxon>Actinomycetota</taxon>
        <taxon>Actinomycetes</taxon>
        <taxon>Mycobacteriales</taxon>
        <taxon>Nocardiaceae</taxon>
        <taxon>Rhodococcus</taxon>
    </lineage>
</organism>
<dbReference type="SMART" id="SM00100">
    <property type="entry name" value="cNMP"/>
    <property type="match status" value="1"/>
</dbReference>
<dbReference type="InterPro" id="IPR000595">
    <property type="entry name" value="cNMP-bd_dom"/>
</dbReference>
<keyword evidence="2" id="KW-0808">Transferase</keyword>
<dbReference type="EMBL" id="CP021354">
    <property type="protein sequence ID" value="AWK71797.1"/>
    <property type="molecule type" value="Genomic_DNA"/>
</dbReference>
<dbReference type="InterPro" id="IPR018490">
    <property type="entry name" value="cNMP-bd_dom_sf"/>
</dbReference>
<dbReference type="GO" id="GO:0003700">
    <property type="term" value="F:DNA-binding transcription factor activity"/>
    <property type="evidence" value="ECO:0007669"/>
    <property type="project" value="TreeGrafter"/>
</dbReference>
<dbReference type="GO" id="GO:0005829">
    <property type="term" value="C:cytosol"/>
    <property type="evidence" value="ECO:0007669"/>
    <property type="project" value="TreeGrafter"/>
</dbReference>
<proteinExistence type="predicted"/>
<accession>A0A2S2BT42</accession>
<dbReference type="GO" id="GO:0016740">
    <property type="term" value="F:transferase activity"/>
    <property type="evidence" value="ECO:0007669"/>
    <property type="project" value="UniProtKB-KW"/>
</dbReference>
<gene>
    <name evidence="2" type="ORF">CBI38_09520</name>
</gene>
<dbReference type="InterPro" id="IPR050397">
    <property type="entry name" value="Env_Response_Regulators"/>
</dbReference>
<dbReference type="PROSITE" id="PS50042">
    <property type="entry name" value="CNMP_BINDING_3"/>
    <property type="match status" value="1"/>
</dbReference>
<dbReference type="InterPro" id="IPR014710">
    <property type="entry name" value="RmlC-like_jellyroll"/>
</dbReference>
<reference evidence="2 3" key="1">
    <citation type="submission" date="2017-05" db="EMBL/GenBank/DDBJ databases">
        <title>Isolation of Rhodococcus sp. S2-17 biodegrading of BP-3.</title>
        <authorList>
            <person name="Lee Y."/>
            <person name="Kim K.H."/>
            <person name="Chun B.H."/>
            <person name="Jung H.S."/>
            <person name="Jeon C.O."/>
        </authorList>
    </citation>
    <scope>NUCLEOTIDE SEQUENCE [LARGE SCALE GENOMIC DNA]</scope>
    <source>
        <strain evidence="2 3">S2-17</strain>
    </source>
</reference>
<dbReference type="KEGG" id="roz:CBI38_09520"/>
<dbReference type="OrthoDB" id="290916at2"/>
<dbReference type="PANTHER" id="PTHR24567:SF74">
    <property type="entry name" value="HTH-TYPE TRANSCRIPTIONAL REGULATOR ARCR"/>
    <property type="match status" value="1"/>
</dbReference>
<dbReference type="Pfam" id="PF00027">
    <property type="entry name" value="cNMP_binding"/>
    <property type="match status" value="1"/>
</dbReference>
<dbReference type="SUPFAM" id="SSF51206">
    <property type="entry name" value="cAMP-binding domain-like"/>
    <property type="match status" value="1"/>
</dbReference>
<protein>
    <submittedName>
        <fullName evidence="2">Crotonobetainyl-CoA--carnitine CoA-transferase</fullName>
    </submittedName>
</protein>
<dbReference type="PANTHER" id="PTHR24567">
    <property type="entry name" value="CRP FAMILY TRANSCRIPTIONAL REGULATORY PROTEIN"/>
    <property type="match status" value="1"/>
</dbReference>
<evidence type="ECO:0000313" key="3">
    <source>
        <dbReference type="Proteomes" id="UP000245711"/>
    </source>
</evidence>
<feature type="domain" description="Cyclic nucleotide-binding" evidence="1">
    <location>
        <begin position="11"/>
        <end position="80"/>
    </location>
</feature>